<keyword evidence="2" id="KW-0808">Transferase</keyword>
<organism evidence="2 3">
    <name type="scientific">Hymenobacter daecheongensis DSM 21074</name>
    <dbReference type="NCBI Taxonomy" id="1121955"/>
    <lineage>
        <taxon>Bacteria</taxon>
        <taxon>Pseudomonadati</taxon>
        <taxon>Bacteroidota</taxon>
        <taxon>Cytophagia</taxon>
        <taxon>Cytophagales</taxon>
        <taxon>Hymenobacteraceae</taxon>
        <taxon>Hymenobacter</taxon>
    </lineage>
</organism>
<dbReference type="SUPFAM" id="SSF51206">
    <property type="entry name" value="cAMP-binding domain-like"/>
    <property type="match status" value="1"/>
</dbReference>
<dbReference type="PROSITE" id="PS50042">
    <property type="entry name" value="CNMP_BINDING_3"/>
    <property type="match status" value="1"/>
</dbReference>
<accession>A0A1M6A0T8</accession>
<evidence type="ECO:0000313" key="3">
    <source>
        <dbReference type="Proteomes" id="UP000184418"/>
    </source>
</evidence>
<reference evidence="2 3" key="1">
    <citation type="submission" date="2016-11" db="EMBL/GenBank/DDBJ databases">
        <authorList>
            <person name="Jaros S."/>
            <person name="Januszkiewicz K."/>
            <person name="Wedrychowicz H."/>
        </authorList>
    </citation>
    <scope>NUCLEOTIDE SEQUENCE [LARGE SCALE GENOMIC DNA]</scope>
    <source>
        <strain evidence="2 3">DSM 21074</strain>
    </source>
</reference>
<dbReference type="Pfam" id="PF00027">
    <property type="entry name" value="cNMP_binding"/>
    <property type="match status" value="1"/>
</dbReference>
<dbReference type="GO" id="GO:0016301">
    <property type="term" value="F:kinase activity"/>
    <property type="evidence" value="ECO:0007669"/>
    <property type="project" value="UniProtKB-KW"/>
</dbReference>
<gene>
    <name evidence="2" type="ORF">SAMN02745146_0434</name>
</gene>
<dbReference type="CDD" id="cd00038">
    <property type="entry name" value="CAP_ED"/>
    <property type="match status" value="1"/>
</dbReference>
<dbReference type="RefSeq" id="WP_084538709.1">
    <property type="nucleotide sequence ID" value="NZ_FQYN01000001.1"/>
</dbReference>
<dbReference type="STRING" id="1121955.SAMN02745146_0434"/>
<protein>
    <submittedName>
        <fullName evidence="2">cAMP-binding domain of CRP or a regulatory subunit of cAMP-dependent protein kinases</fullName>
    </submittedName>
</protein>
<dbReference type="InterPro" id="IPR018490">
    <property type="entry name" value="cNMP-bd_dom_sf"/>
</dbReference>
<feature type="domain" description="Cyclic nucleotide-binding" evidence="1">
    <location>
        <begin position="10"/>
        <end position="112"/>
    </location>
</feature>
<proteinExistence type="predicted"/>
<sequence length="187" mass="21556">MHPVLAYTDRIVKLDPPARDELLQAFVRQEFPKGTCLLRAGQVSQHYHFIEQGLVKSSFYKEDKEFIMTFFKETILFTEINSYLTSAPSKYQLLALEPTTVYSIARPDIERLCHRHHAVETLFRQLLAFASVGMMKRISEMLEENATTRYQLFVQEKAPLLQRISLGDLAAYLGITQVSLSRIRAGR</sequence>
<dbReference type="InterPro" id="IPR000595">
    <property type="entry name" value="cNMP-bd_dom"/>
</dbReference>
<dbReference type="InterPro" id="IPR014710">
    <property type="entry name" value="RmlC-like_jellyroll"/>
</dbReference>
<keyword evidence="2" id="KW-0418">Kinase</keyword>
<dbReference type="Proteomes" id="UP000184418">
    <property type="component" value="Unassembled WGS sequence"/>
</dbReference>
<dbReference type="AlphaFoldDB" id="A0A1M6A0T8"/>
<name>A0A1M6A0T8_9BACT</name>
<dbReference type="OrthoDB" id="680421at2"/>
<evidence type="ECO:0000313" key="2">
    <source>
        <dbReference type="EMBL" id="SHI30016.1"/>
    </source>
</evidence>
<evidence type="ECO:0000259" key="1">
    <source>
        <dbReference type="PROSITE" id="PS50042"/>
    </source>
</evidence>
<keyword evidence="3" id="KW-1185">Reference proteome</keyword>
<dbReference type="EMBL" id="FQYN01000001">
    <property type="protein sequence ID" value="SHI30016.1"/>
    <property type="molecule type" value="Genomic_DNA"/>
</dbReference>
<dbReference type="Gene3D" id="2.60.120.10">
    <property type="entry name" value="Jelly Rolls"/>
    <property type="match status" value="1"/>
</dbReference>